<reference evidence="2" key="1">
    <citation type="submission" date="2022-03" db="EMBL/GenBank/DDBJ databases">
        <authorList>
            <person name="Sayadi A."/>
        </authorList>
    </citation>
    <scope>NUCLEOTIDE SEQUENCE</scope>
</reference>
<dbReference type="AlphaFoldDB" id="A0A9P0L9Y6"/>
<evidence type="ECO:0000313" key="2">
    <source>
        <dbReference type="EMBL" id="CAH1990455.1"/>
    </source>
</evidence>
<gene>
    <name evidence="2" type="ORF">ACAOBT_LOCUS19675</name>
</gene>
<keyword evidence="3" id="KW-1185">Reference proteome</keyword>
<sequence>MRRFVVLPTPTPPPGRPRRSLISAHRDRDETLNDSRRSRGFSKKRCSSAVLDIRAVVQVNIRWILWRLSSLFRVLCDCVAKKVT</sequence>
<dbReference type="EMBL" id="CAKOFQ010007088">
    <property type="protein sequence ID" value="CAH1990455.1"/>
    <property type="molecule type" value="Genomic_DNA"/>
</dbReference>
<protein>
    <submittedName>
        <fullName evidence="2">Uncharacterized protein</fullName>
    </submittedName>
</protein>
<name>A0A9P0L9Y6_ACAOB</name>
<evidence type="ECO:0000256" key="1">
    <source>
        <dbReference type="SAM" id="MobiDB-lite"/>
    </source>
</evidence>
<proteinExistence type="predicted"/>
<evidence type="ECO:0000313" key="3">
    <source>
        <dbReference type="Proteomes" id="UP001152888"/>
    </source>
</evidence>
<accession>A0A9P0L9Y6</accession>
<feature type="compositionally biased region" description="Basic and acidic residues" evidence="1">
    <location>
        <begin position="24"/>
        <end position="37"/>
    </location>
</feature>
<comment type="caution">
    <text evidence="2">The sequence shown here is derived from an EMBL/GenBank/DDBJ whole genome shotgun (WGS) entry which is preliminary data.</text>
</comment>
<dbReference type="Proteomes" id="UP001152888">
    <property type="component" value="Unassembled WGS sequence"/>
</dbReference>
<feature type="region of interest" description="Disordered" evidence="1">
    <location>
        <begin position="1"/>
        <end position="41"/>
    </location>
</feature>
<organism evidence="2 3">
    <name type="scientific">Acanthoscelides obtectus</name>
    <name type="common">Bean weevil</name>
    <name type="synonym">Bruchus obtectus</name>
    <dbReference type="NCBI Taxonomy" id="200917"/>
    <lineage>
        <taxon>Eukaryota</taxon>
        <taxon>Metazoa</taxon>
        <taxon>Ecdysozoa</taxon>
        <taxon>Arthropoda</taxon>
        <taxon>Hexapoda</taxon>
        <taxon>Insecta</taxon>
        <taxon>Pterygota</taxon>
        <taxon>Neoptera</taxon>
        <taxon>Endopterygota</taxon>
        <taxon>Coleoptera</taxon>
        <taxon>Polyphaga</taxon>
        <taxon>Cucujiformia</taxon>
        <taxon>Chrysomeloidea</taxon>
        <taxon>Chrysomelidae</taxon>
        <taxon>Bruchinae</taxon>
        <taxon>Bruchini</taxon>
        <taxon>Acanthoscelides</taxon>
    </lineage>
</organism>